<accession>A0A0F9QH75</accession>
<dbReference type="PRINTS" id="PR00039">
    <property type="entry name" value="HTHLYSR"/>
</dbReference>
<keyword evidence="4" id="KW-0804">Transcription</keyword>
<name>A0A0F9QH75_9ZZZZ</name>
<dbReference type="Gene3D" id="1.10.10.10">
    <property type="entry name" value="Winged helix-like DNA-binding domain superfamily/Winged helix DNA-binding domain"/>
    <property type="match status" value="1"/>
</dbReference>
<dbReference type="InterPro" id="IPR005119">
    <property type="entry name" value="LysR_subst-bd"/>
</dbReference>
<dbReference type="FunFam" id="1.10.10.10:FF:000001">
    <property type="entry name" value="LysR family transcriptional regulator"/>
    <property type="match status" value="1"/>
</dbReference>
<dbReference type="EMBL" id="LAZR01001511">
    <property type="protein sequence ID" value="KKN43435.1"/>
    <property type="molecule type" value="Genomic_DNA"/>
</dbReference>
<dbReference type="Pfam" id="PF03466">
    <property type="entry name" value="LysR_substrate"/>
    <property type="match status" value="1"/>
</dbReference>
<dbReference type="SUPFAM" id="SSF46785">
    <property type="entry name" value="Winged helix' DNA-binding domain"/>
    <property type="match status" value="1"/>
</dbReference>
<proteinExistence type="inferred from homology"/>
<comment type="caution">
    <text evidence="6">The sequence shown here is derived from an EMBL/GenBank/DDBJ whole genome shotgun (WGS) entry which is preliminary data.</text>
</comment>
<reference evidence="6" key="1">
    <citation type="journal article" date="2015" name="Nature">
        <title>Complex archaea that bridge the gap between prokaryotes and eukaryotes.</title>
        <authorList>
            <person name="Spang A."/>
            <person name="Saw J.H."/>
            <person name="Jorgensen S.L."/>
            <person name="Zaremba-Niedzwiedzka K."/>
            <person name="Martijn J."/>
            <person name="Lind A.E."/>
            <person name="van Eijk R."/>
            <person name="Schleper C."/>
            <person name="Guy L."/>
            <person name="Ettema T.J."/>
        </authorList>
    </citation>
    <scope>NUCLEOTIDE SEQUENCE</scope>
</reference>
<keyword evidence="3" id="KW-0238">DNA-binding</keyword>
<gene>
    <name evidence="6" type="ORF">LCGC14_0703140</name>
</gene>
<dbReference type="Gene3D" id="3.40.190.10">
    <property type="entry name" value="Periplasmic binding protein-like II"/>
    <property type="match status" value="1"/>
</dbReference>
<feature type="domain" description="HTH lysR-type" evidence="5">
    <location>
        <begin position="7"/>
        <end position="64"/>
    </location>
</feature>
<keyword evidence="2" id="KW-0805">Transcription regulation</keyword>
<evidence type="ECO:0000313" key="6">
    <source>
        <dbReference type="EMBL" id="KKN43435.1"/>
    </source>
</evidence>
<organism evidence="6">
    <name type="scientific">marine sediment metagenome</name>
    <dbReference type="NCBI Taxonomy" id="412755"/>
    <lineage>
        <taxon>unclassified sequences</taxon>
        <taxon>metagenomes</taxon>
        <taxon>ecological metagenomes</taxon>
    </lineage>
</organism>
<evidence type="ECO:0000256" key="1">
    <source>
        <dbReference type="ARBA" id="ARBA00009437"/>
    </source>
</evidence>
<evidence type="ECO:0000256" key="2">
    <source>
        <dbReference type="ARBA" id="ARBA00023015"/>
    </source>
</evidence>
<dbReference type="Pfam" id="PF00126">
    <property type="entry name" value="HTH_1"/>
    <property type="match status" value="1"/>
</dbReference>
<dbReference type="PANTHER" id="PTHR30346:SF9">
    <property type="entry name" value="LYSR FAMILY TRANSCRIPTIONAL REGULATOR"/>
    <property type="match status" value="1"/>
</dbReference>
<evidence type="ECO:0000256" key="3">
    <source>
        <dbReference type="ARBA" id="ARBA00023125"/>
    </source>
</evidence>
<dbReference type="InterPro" id="IPR036390">
    <property type="entry name" value="WH_DNA-bd_sf"/>
</dbReference>
<evidence type="ECO:0000256" key="4">
    <source>
        <dbReference type="ARBA" id="ARBA00023163"/>
    </source>
</evidence>
<dbReference type="GO" id="GO:0032993">
    <property type="term" value="C:protein-DNA complex"/>
    <property type="evidence" value="ECO:0007669"/>
    <property type="project" value="TreeGrafter"/>
</dbReference>
<dbReference type="InterPro" id="IPR036388">
    <property type="entry name" value="WH-like_DNA-bd_sf"/>
</dbReference>
<comment type="similarity">
    <text evidence="1">Belongs to the LysR transcriptional regulatory family.</text>
</comment>
<dbReference type="AlphaFoldDB" id="A0A0F9QH75"/>
<protein>
    <recommendedName>
        <fullName evidence="5">HTH lysR-type domain-containing protein</fullName>
    </recommendedName>
</protein>
<sequence length="180" mass="19710">MFIDPRLRLRHIMTFLEIAQAGSIVSAADHLGVTQPAVSKTLRELEDILGTRLFDRTGRQLRLNSVGRNFQKSAGSAVATLAQAQASIQGTGQVDTRLTIGALPTAATRLMPRAAIRFRQANPHCLVCVSTGPNWLLLSQLREGRLDMVVGRMADADIMEGLNFTFHLMDRSHRLPAGPL</sequence>
<evidence type="ECO:0000259" key="5">
    <source>
        <dbReference type="PROSITE" id="PS50931"/>
    </source>
</evidence>
<dbReference type="GO" id="GO:0003677">
    <property type="term" value="F:DNA binding"/>
    <property type="evidence" value="ECO:0007669"/>
    <property type="project" value="UniProtKB-KW"/>
</dbReference>
<dbReference type="GO" id="GO:0003700">
    <property type="term" value="F:DNA-binding transcription factor activity"/>
    <property type="evidence" value="ECO:0007669"/>
    <property type="project" value="InterPro"/>
</dbReference>
<dbReference type="SUPFAM" id="SSF53850">
    <property type="entry name" value="Periplasmic binding protein-like II"/>
    <property type="match status" value="1"/>
</dbReference>
<dbReference type="PANTHER" id="PTHR30346">
    <property type="entry name" value="TRANSCRIPTIONAL DUAL REGULATOR HCAR-RELATED"/>
    <property type="match status" value="1"/>
</dbReference>
<dbReference type="InterPro" id="IPR000847">
    <property type="entry name" value="LysR_HTH_N"/>
</dbReference>
<dbReference type="PROSITE" id="PS50931">
    <property type="entry name" value="HTH_LYSR"/>
    <property type="match status" value="1"/>
</dbReference>